<evidence type="ECO:0000313" key="5">
    <source>
        <dbReference type="Proteomes" id="UP001152562"/>
    </source>
</evidence>
<dbReference type="AlphaFoldDB" id="A0A9P0TDU5"/>
<proteinExistence type="predicted"/>
<gene>
    <name evidence="4" type="ORF">PIBRA_LOCUS7236</name>
</gene>
<organism evidence="4 5">
    <name type="scientific">Pieris brassicae</name>
    <name type="common">White butterfly</name>
    <name type="synonym">Large white butterfly</name>
    <dbReference type="NCBI Taxonomy" id="7116"/>
    <lineage>
        <taxon>Eukaryota</taxon>
        <taxon>Metazoa</taxon>
        <taxon>Ecdysozoa</taxon>
        <taxon>Arthropoda</taxon>
        <taxon>Hexapoda</taxon>
        <taxon>Insecta</taxon>
        <taxon>Pterygota</taxon>
        <taxon>Neoptera</taxon>
        <taxon>Endopterygota</taxon>
        <taxon>Lepidoptera</taxon>
        <taxon>Glossata</taxon>
        <taxon>Ditrysia</taxon>
        <taxon>Papilionoidea</taxon>
        <taxon>Pieridae</taxon>
        <taxon>Pierinae</taxon>
        <taxon>Pieris</taxon>
    </lineage>
</organism>
<dbReference type="Pfam" id="PF03372">
    <property type="entry name" value="Exo_endo_phos"/>
    <property type="match status" value="1"/>
</dbReference>
<evidence type="ECO:0000256" key="1">
    <source>
        <dbReference type="SAM" id="Coils"/>
    </source>
</evidence>
<dbReference type="EMBL" id="CALOZG010000010">
    <property type="protein sequence ID" value="CAH4030604.1"/>
    <property type="molecule type" value="Genomic_DNA"/>
</dbReference>
<dbReference type="SUPFAM" id="SSF56219">
    <property type="entry name" value="DNase I-like"/>
    <property type="match status" value="1"/>
</dbReference>
<protein>
    <recommendedName>
        <fullName evidence="3">Endonuclease/exonuclease/phosphatase domain-containing protein</fullName>
    </recommendedName>
</protein>
<dbReference type="PANTHER" id="PTHR33395">
    <property type="entry name" value="TRANSCRIPTASE, PUTATIVE-RELATED-RELATED"/>
    <property type="match status" value="1"/>
</dbReference>
<reference evidence="4" key="1">
    <citation type="submission" date="2022-05" db="EMBL/GenBank/DDBJ databases">
        <authorList>
            <person name="Okamura Y."/>
        </authorList>
    </citation>
    <scope>NUCLEOTIDE SEQUENCE</scope>
</reference>
<dbReference type="Gene3D" id="3.60.10.10">
    <property type="entry name" value="Endonuclease/exonuclease/phosphatase"/>
    <property type="match status" value="1"/>
</dbReference>
<dbReference type="InterPro" id="IPR005135">
    <property type="entry name" value="Endo/exonuclease/phosphatase"/>
</dbReference>
<feature type="coiled-coil region" evidence="1">
    <location>
        <begin position="176"/>
        <end position="210"/>
    </location>
</feature>
<feature type="region of interest" description="Disordered" evidence="2">
    <location>
        <begin position="59"/>
        <end position="104"/>
    </location>
</feature>
<feature type="compositionally biased region" description="Polar residues" evidence="2">
    <location>
        <begin position="63"/>
        <end position="80"/>
    </location>
</feature>
<dbReference type="GO" id="GO:0061343">
    <property type="term" value="P:cell adhesion involved in heart morphogenesis"/>
    <property type="evidence" value="ECO:0007669"/>
    <property type="project" value="TreeGrafter"/>
</dbReference>
<dbReference type="InterPro" id="IPR036691">
    <property type="entry name" value="Endo/exonu/phosph_ase_sf"/>
</dbReference>
<dbReference type="GO" id="GO:0031012">
    <property type="term" value="C:extracellular matrix"/>
    <property type="evidence" value="ECO:0007669"/>
    <property type="project" value="TreeGrafter"/>
</dbReference>
<sequence>MAKNCAGCKGAVTGREFMKCCICCLVYDLHCANVSSKRFYLMSIENKQSWKCLECRSAEPKTDNTNTPIRPGTVASNDAANVTLRDGNKNKNRRKSSDDLPSLEHSVMSNDTLRAIVREELHEMFQTFLKKSLNEIVSEAFKNFNDKISSLESALIFGNSQFEDMKKIFEDNVSTISLVQKQNETLQLSVNDLTNRLALVEQHMREANVEIGGLPEHSSENLANTVVQLSKLVKQPLAEGDDNGNRAVRDRPLAAVSSFNKANPKEKLNSHQLGLGGARVPVYVSEHLSPTNKHLHAAARRKAKEVGFNSMDPMAGLNIYYQNIRGMRTKTNAISQEIQKHDFDIILMTETWLVSSICTYEFIDRRYTVYRRDRIPMDGGGGVLIAVKNTIKSVRMQAWETSCEDIWVLLDIEAPHSNVKRVGICCPYFPYPTKDILECFCANATNVIQSLDAVVIAGDFNLPYISWSRDENLDTVLPTNYEYPLGYALVDFVNLNNLKQLNYVKNFNNRTLDLVFTNVANATLETPVDLLSKLDAHHPQLFVVLDLTVAFLPKLQHIAFNFYRADYSMIFKELRGIDWRLVFSVTNSIEEMTEIFYEHINSIIEQHVPKFHRKSHNYPPWFNNSLRKLFSEKNKLRRRSRKYNNPRDEFEYKILRERCNKHYSECYLAYIRNTEEAINKDPKKFWKYLSERRKNSNALPSLMKHDSGTGSTGNEIVNLFAAHF</sequence>
<keyword evidence="1" id="KW-0175">Coiled coil</keyword>
<name>A0A9P0TDU5_PIEBR</name>
<comment type="caution">
    <text evidence="4">The sequence shown here is derived from an EMBL/GenBank/DDBJ whole genome shotgun (WGS) entry which is preliminary data.</text>
</comment>
<accession>A0A9P0TDU5</accession>
<dbReference type="GO" id="GO:0007508">
    <property type="term" value="P:larval heart development"/>
    <property type="evidence" value="ECO:0007669"/>
    <property type="project" value="TreeGrafter"/>
</dbReference>
<evidence type="ECO:0000256" key="2">
    <source>
        <dbReference type="SAM" id="MobiDB-lite"/>
    </source>
</evidence>
<evidence type="ECO:0000259" key="3">
    <source>
        <dbReference type="Pfam" id="PF03372"/>
    </source>
</evidence>
<feature type="domain" description="Endonuclease/exonuclease/phosphatase" evidence="3">
    <location>
        <begin position="323"/>
        <end position="518"/>
    </location>
</feature>
<dbReference type="Proteomes" id="UP001152562">
    <property type="component" value="Unassembled WGS sequence"/>
</dbReference>
<evidence type="ECO:0000313" key="4">
    <source>
        <dbReference type="EMBL" id="CAH4030604.1"/>
    </source>
</evidence>
<keyword evidence="5" id="KW-1185">Reference proteome</keyword>
<dbReference type="PANTHER" id="PTHR33395:SF22">
    <property type="entry name" value="REVERSE TRANSCRIPTASE DOMAIN-CONTAINING PROTEIN"/>
    <property type="match status" value="1"/>
</dbReference>
<dbReference type="GO" id="GO:0003824">
    <property type="term" value="F:catalytic activity"/>
    <property type="evidence" value="ECO:0007669"/>
    <property type="project" value="InterPro"/>
</dbReference>